<sequence>MSKSAWDYTLEILSLMGDIDYYNDLLSKNLNKKEREVYSKKVDALESKFFSLKEKLKNTSIF</sequence>
<reference evidence="1 2" key="1">
    <citation type="journal article" date="2006" name="Genome Res.">
        <title>Skewed genomic variability in strains of the toxigenic bacterial pathogen, Clostridium perfringens.</title>
        <authorList>
            <person name="Myers G.S."/>
            <person name="Rasko D.A."/>
            <person name="Cheung J.K."/>
            <person name="Ravel J."/>
            <person name="Seshadri R."/>
            <person name="Deboy R.T."/>
            <person name="Ren Q."/>
            <person name="Varga J."/>
            <person name="Awad M.M."/>
            <person name="Brinkac L.M."/>
            <person name="Daugherty S.C."/>
            <person name="Haft D.H."/>
            <person name="Dodson R.J."/>
            <person name="Madupu R."/>
            <person name="Nelson W.C."/>
            <person name="Rosovitz M.J."/>
            <person name="Sullivan S.A."/>
            <person name="Khouri H."/>
            <person name="Dimitrov G.I."/>
            <person name="Watkins K.L."/>
            <person name="Mulligan S."/>
            <person name="Benton J."/>
            <person name="Radune D."/>
            <person name="Fisher D.J."/>
            <person name="Atkins H.S."/>
            <person name="Hiscox T."/>
            <person name="Jost B.H."/>
            <person name="Billington S.J."/>
            <person name="Songer J.G."/>
            <person name="McClane B.A."/>
            <person name="Titball R.W."/>
            <person name="Rood J.I."/>
            <person name="Melville S.B."/>
            <person name="Paulsen I.T."/>
        </authorList>
    </citation>
    <scope>NUCLEOTIDE SEQUENCE [LARGE SCALE GENOMIC DNA]</scope>
    <source>
        <strain evidence="2">ATCC 13124 / DSM 756 / JCM 1290 / NCIMB 6125 / NCTC 8237 / S 107 / Type A</strain>
    </source>
</reference>
<dbReference type="PaxDb" id="195103-CPF_1869"/>
<dbReference type="EMBL" id="CP000246">
    <property type="protein sequence ID" value="ABG83783.1"/>
    <property type="molecule type" value="Genomic_DNA"/>
</dbReference>
<protein>
    <submittedName>
        <fullName evidence="1">Uncharacterized protein</fullName>
    </submittedName>
</protein>
<dbReference type="AlphaFoldDB" id="A0A0H2YS40"/>
<organism evidence="1 2">
    <name type="scientific">Clostridium perfringens (strain ATCC 13124 / DSM 756 / JCM 1290 / NCIMB 6125 / NCTC 8237 / Type A)</name>
    <dbReference type="NCBI Taxonomy" id="195103"/>
    <lineage>
        <taxon>Bacteria</taxon>
        <taxon>Bacillati</taxon>
        <taxon>Bacillota</taxon>
        <taxon>Clostridia</taxon>
        <taxon>Eubacteriales</taxon>
        <taxon>Clostridiaceae</taxon>
        <taxon>Clostridium</taxon>
    </lineage>
</organism>
<name>A0A0H2YS40_CLOP1</name>
<evidence type="ECO:0000313" key="1">
    <source>
        <dbReference type="EMBL" id="ABG83783.1"/>
    </source>
</evidence>
<dbReference type="RefSeq" id="WP_003465144.1">
    <property type="nucleotide sequence ID" value="NC_008261.1"/>
</dbReference>
<accession>A0A0H2YS40</accession>
<dbReference type="GeneID" id="93001848"/>
<dbReference type="HOGENOM" id="CLU_2896154_0_0_9"/>
<gene>
    <name evidence="1" type="ordered locus">CPF_1869</name>
</gene>
<keyword evidence="2" id="KW-1185">Reference proteome</keyword>
<dbReference type="eggNOG" id="ENOG503287R">
    <property type="taxonomic scope" value="Bacteria"/>
</dbReference>
<proteinExistence type="predicted"/>
<evidence type="ECO:0000313" key="2">
    <source>
        <dbReference type="Proteomes" id="UP000001823"/>
    </source>
</evidence>
<dbReference type="Proteomes" id="UP000001823">
    <property type="component" value="Chromosome"/>
</dbReference>
<dbReference type="KEGG" id="cpf:CPF_1869"/>